<name>A0A6C0IH45_9ZZZZ</name>
<dbReference type="EMBL" id="MN740185">
    <property type="protein sequence ID" value="QHT92454.1"/>
    <property type="molecule type" value="Genomic_DNA"/>
</dbReference>
<proteinExistence type="predicted"/>
<reference evidence="1" key="1">
    <citation type="journal article" date="2020" name="Nature">
        <title>Giant virus diversity and host interactions through global metagenomics.</title>
        <authorList>
            <person name="Schulz F."/>
            <person name="Roux S."/>
            <person name="Paez-Espino D."/>
            <person name="Jungbluth S."/>
            <person name="Walsh D.A."/>
            <person name="Denef V.J."/>
            <person name="McMahon K.D."/>
            <person name="Konstantinidis K.T."/>
            <person name="Eloe-Fadrosh E.A."/>
            <person name="Kyrpides N.C."/>
            <person name="Woyke T."/>
        </authorList>
    </citation>
    <scope>NUCLEOTIDE SEQUENCE</scope>
    <source>
        <strain evidence="1">GVMAG-M-3300023184-88</strain>
    </source>
</reference>
<accession>A0A6C0IH45</accession>
<dbReference type="AlphaFoldDB" id="A0A6C0IH45"/>
<protein>
    <submittedName>
        <fullName evidence="1">Uncharacterized protein</fullName>
    </submittedName>
</protein>
<evidence type="ECO:0000313" key="1">
    <source>
        <dbReference type="EMBL" id="QHT92454.1"/>
    </source>
</evidence>
<sequence length="130" mass="15362">MIQRPAYLSPSAITNWDLTVPELLNLELNTKDVIRLYHTPDFTQHVPWLDHDTIVITAQNEIMRVWPRPLTYYESINECVNAFIETHGYEPRAISRNEVTSDLNGFSITGAAFPEEQYSFRRRYFRRLEE</sequence>
<organism evidence="1">
    <name type="scientific">viral metagenome</name>
    <dbReference type="NCBI Taxonomy" id="1070528"/>
    <lineage>
        <taxon>unclassified sequences</taxon>
        <taxon>metagenomes</taxon>
        <taxon>organismal metagenomes</taxon>
    </lineage>
</organism>